<dbReference type="RefSeq" id="WP_394835702.1">
    <property type="nucleotide sequence ID" value="NZ_CP089929.1"/>
</dbReference>
<proteinExistence type="predicted"/>
<accession>A0ABZ2L536</accession>
<dbReference type="Proteomes" id="UP001374803">
    <property type="component" value="Chromosome"/>
</dbReference>
<dbReference type="Pfam" id="PF08386">
    <property type="entry name" value="Abhydrolase_4"/>
    <property type="match status" value="1"/>
</dbReference>
<gene>
    <name evidence="5" type="ORF">LVJ94_02075</name>
</gene>
<feature type="chain" id="PRO_5045388670" description="Proline iminopeptidase" evidence="2">
    <location>
        <begin position="26"/>
        <end position="503"/>
    </location>
</feature>
<evidence type="ECO:0000259" key="3">
    <source>
        <dbReference type="Pfam" id="PF00561"/>
    </source>
</evidence>
<evidence type="ECO:0000259" key="4">
    <source>
        <dbReference type="Pfam" id="PF08386"/>
    </source>
</evidence>
<keyword evidence="6" id="KW-1185">Reference proteome</keyword>
<reference evidence="5" key="1">
    <citation type="submission" date="2021-12" db="EMBL/GenBank/DDBJ databases">
        <title>Discovery of the Pendulisporaceae a myxobacterial family with distinct sporulation behavior and unique specialized metabolism.</title>
        <authorList>
            <person name="Garcia R."/>
            <person name="Popoff A."/>
            <person name="Bader C.D."/>
            <person name="Loehr J."/>
            <person name="Walesch S."/>
            <person name="Walt C."/>
            <person name="Boldt J."/>
            <person name="Bunk B."/>
            <person name="Haeckl F.J.F.P.J."/>
            <person name="Gunesch A.P."/>
            <person name="Birkelbach J."/>
            <person name="Nuebel U."/>
            <person name="Pietschmann T."/>
            <person name="Bach T."/>
            <person name="Mueller R."/>
        </authorList>
    </citation>
    <scope>NUCLEOTIDE SEQUENCE</scope>
    <source>
        <strain evidence="5">MSr11367</strain>
    </source>
</reference>
<dbReference type="SUPFAM" id="SSF53474">
    <property type="entry name" value="alpha/beta-Hydrolases"/>
    <property type="match status" value="1"/>
</dbReference>
<name>A0ABZ2L536_9BACT</name>
<dbReference type="PANTHER" id="PTHR43722:SF1">
    <property type="entry name" value="PROLINE IMINOPEPTIDASE"/>
    <property type="match status" value="1"/>
</dbReference>
<dbReference type="Gene3D" id="3.40.50.1820">
    <property type="entry name" value="alpha/beta hydrolase"/>
    <property type="match status" value="1"/>
</dbReference>
<dbReference type="EMBL" id="CP089983">
    <property type="protein sequence ID" value="WXB06052.1"/>
    <property type="molecule type" value="Genomic_DNA"/>
</dbReference>
<dbReference type="GO" id="GO:0016787">
    <property type="term" value="F:hydrolase activity"/>
    <property type="evidence" value="ECO:0007669"/>
    <property type="project" value="UniProtKB-KW"/>
</dbReference>
<dbReference type="InterPro" id="IPR000073">
    <property type="entry name" value="AB_hydrolase_1"/>
</dbReference>
<dbReference type="InterPro" id="IPR013595">
    <property type="entry name" value="Pept_S33_TAP-like_C"/>
</dbReference>
<feature type="signal peptide" evidence="2">
    <location>
        <begin position="1"/>
        <end position="25"/>
    </location>
</feature>
<evidence type="ECO:0000256" key="1">
    <source>
        <dbReference type="ARBA" id="ARBA00021843"/>
    </source>
</evidence>
<protein>
    <recommendedName>
        <fullName evidence="1">Proline iminopeptidase</fullName>
    </recommendedName>
</protein>
<keyword evidence="2" id="KW-0732">Signal</keyword>
<sequence length="503" mass="53660">MKRPIIVALAGAALAVAIFTPTAGATPSTNAITWSGVCSDPALANAGAECGTLDVPLDPANPRGKTITLALSRVRHKVAENAYQGVVLGAPDALTGSGLNMSLLGGRLPNGAGGAYDWIGFARRGQAPSAPAIACNPGYFEYNRPYYVPATPAAEQQWLSRVKGYADACANNAPADLLDHMKTVDMAADMDAIRTALGVERVNVFAQSYGTYLAQVYATKYPGRVRRMVLDSIVDPRRVWYGAGAFDQNVPLERNLEIWFDWLASHDDAYHLGKTRQDLRNVWNAQLQKLATAPAGGVIGPSEWIDVFLFPSYFQQSWPLLGGVLSNWVTNGDAAALKAFFSQVYHSGGEGTYAPQLAQLCTDAPWPTNWAQWHADTVASHAQAPDTTWGQTWANAPCAFWPARSGYPVTVNGSWGQTALLIDETLDAATPFEGSLEVRSRFPSAALISVPGGTNHAGTLSGNGCVDSKIADYLTTGALPRRKPGRMADVECAPLPLPTPTTP</sequence>
<dbReference type="InterPro" id="IPR005944">
    <property type="entry name" value="Pro_iminopeptidase"/>
</dbReference>
<evidence type="ECO:0000313" key="5">
    <source>
        <dbReference type="EMBL" id="WXB06052.1"/>
    </source>
</evidence>
<dbReference type="PANTHER" id="PTHR43722">
    <property type="entry name" value="PROLINE IMINOPEPTIDASE"/>
    <property type="match status" value="1"/>
</dbReference>
<feature type="domain" description="AB hydrolase-1" evidence="3">
    <location>
        <begin position="162"/>
        <end position="234"/>
    </location>
</feature>
<evidence type="ECO:0000313" key="6">
    <source>
        <dbReference type="Proteomes" id="UP001374803"/>
    </source>
</evidence>
<feature type="domain" description="Peptidase S33 tripeptidyl aminopeptidase-like C-terminal" evidence="4">
    <location>
        <begin position="388"/>
        <end position="482"/>
    </location>
</feature>
<evidence type="ECO:0000256" key="2">
    <source>
        <dbReference type="SAM" id="SignalP"/>
    </source>
</evidence>
<dbReference type="InterPro" id="IPR029058">
    <property type="entry name" value="AB_hydrolase_fold"/>
</dbReference>
<keyword evidence="5" id="KW-0378">Hydrolase</keyword>
<organism evidence="5 6">
    <name type="scientific">Pendulispora rubella</name>
    <dbReference type="NCBI Taxonomy" id="2741070"/>
    <lineage>
        <taxon>Bacteria</taxon>
        <taxon>Pseudomonadati</taxon>
        <taxon>Myxococcota</taxon>
        <taxon>Myxococcia</taxon>
        <taxon>Myxococcales</taxon>
        <taxon>Sorangiineae</taxon>
        <taxon>Pendulisporaceae</taxon>
        <taxon>Pendulispora</taxon>
    </lineage>
</organism>
<dbReference type="Pfam" id="PF00561">
    <property type="entry name" value="Abhydrolase_1"/>
    <property type="match status" value="1"/>
</dbReference>